<dbReference type="SMART" id="SM00356">
    <property type="entry name" value="ZnF_C3H1"/>
    <property type="match status" value="3"/>
</dbReference>
<evidence type="ECO:0000256" key="7">
    <source>
        <dbReference type="ARBA" id="ARBA00022771"/>
    </source>
</evidence>
<dbReference type="Pfam" id="PF00642">
    <property type="entry name" value="zf-CCCH"/>
    <property type="match status" value="1"/>
</dbReference>
<feature type="domain" description="C3H1-type" evidence="13">
    <location>
        <begin position="267"/>
        <end position="295"/>
    </location>
</feature>
<keyword evidence="5 10" id="KW-0479">Metal-binding</keyword>
<dbReference type="Gene3D" id="3.30.1370.210">
    <property type="match status" value="1"/>
</dbReference>
<dbReference type="GO" id="GO:0000209">
    <property type="term" value="P:protein polyubiquitination"/>
    <property type="evidence" value="ECO:0007669"/>
    <property type="project" value="InterPro"/>
</dbReference>
<evidence type="ECO:0000256" key="8">
    <source>
        <dbReference type="ARBA" id="ARBA00022786"/>
    </source>
</evidence>
<dbReference type="GO" id="GO:0008270">
    <property type="term" value="F:zinc ion binding"/>
    <property type="evidence" value="ECO:0007669"/>
    <property type="project" value="UniProtKB-KW"/>
</dbReference>
<dbReference type="AlphaFoldDB" id="A0A3B4ZLI5"/>
<feature type="zinc finger region" description="C3H1-type" evidence="10">
    <location>
        <begin position="9"/>
        <end position="31"/>
    </location>
</feature>
<accession>A0A3B4ZLI5</accession>
<reference evidence="14" key="1">
    <citation type="submission" date="2023-09" db="UniProtKB">
        <authorList>
            <consortium name="Ensembl"/>
        </authorList>
    </citation>
    <scope>IDENTIFICATION</scope>
</reference>
<feature type="domain" description="RING-type" evidence="12">
    <location>
        <begin position="185"/>
        <end position="239"/>
    </location>
</feature>
<comment type="pathway">
    <text evidence="2">Protein modification; protein ubiquitination.</text>
</comment>
<proteinExistence type="predicted"/>
<dbReference type="UniPathway" id="UPA00143"/>
<dbReference type="FunFam" id="3.30.40.10:FF:000117">
    <property type="entry name" value="Probable E3 ubiquitin-protein ligase makorin-1"/>
    <property type="match status" value="1"/>
</dbReference>
<keyword evidence="7 10" id="KW-0863">Zinc-finger</keyword>
<evidence type="ECO:0000313" key="14">
    <source>
        <dbReference type="Ensembl" id="ENSSPAP00000009170.1"/>
    </source>
</evidence>
<evidence type="ECO:0000256" key="9">
    <source>
        <dbReference type="ARBA" id="ARBA00022833"/>
    </source>
</evidence>
<feature type="zinc finger region" description="C3H1-type" evidence="10">
    <location>
        <begin position="34"/>
        <end position="60"/>
    </location>
</feature>
<dbReference type="SUPFAM" id="SSF57850">
    <property type="entry name" value="RING/U-box"/>
    <property type="match status" value="1"/>
</dbReference>
<dbReference type="GeneTree" id="ENSGT00390000000705"/>
<dbReference type="PROSITE" id="PS50089">
    <property type="entry name" value="ZF_RING_2"/>
    <property type="match status" value="1"/>
</dbReference>
<keyword evidence="4" id="KW-0808">Transferase</keyword>
<feature type="compositionally biased region" description="Polar residues" evidence="11">
    <location>
        <begin position="118"/>
        <end position="128"/>
    </location>
</feature>
<dbReference type="InterPro" id="IPR000571">
    <property type="entry name" value="Znf_CCCH"/>
</dbReference>
<keyword evidence="9 10" id="KW-0862">Zinc</keyword>
<feature type="region of interest" description="Disordered" evidence="11">
    <location>
        <begin position="69"/>
        <end position="172"/>
    </location>
</feature>
<evidence type="ECO:0000259" key="12">
    <source>
        <dbReference type="PROSITE" id="PS50089"/>
    </source>
</evidence>
<evidence type="ECO:0000259" key="13">
    <source>
        <dbReference type="PROSITE" id="PS50103"/>
    </source>
</evidence>
<feature type="zinc finger region" description="C3H1-type" evidence="10">
    <location>
        <begin position="267"/>
        <end position="295"/>
    </location>
</feature>
<dbReference type="EC" id="2.3.2.27" evidence="3"/>
<evidence type="ECO:0000256" key="6">
    <source>
        <dbReference type="ARBA" id="ARBA00022737"/>
    </source>
</evidence>
<dbReference type="Gene3D" id="3.30.40.10">
    <property type="entry name" value="Zinc/RING finger domain, C3HC4 (zinc finger)"/>
    <property type="match status" value="1"/>
</dbReference>
<dbReference type="PANTHER" id="PTHR11224:SF39">
    <property type="entry name" value="RING-TYPE E3 UBIQUITIN TRANSFERASE"/>
    <property type="match status" value="1"/>
</dbReference>
<evidence type="ECO:0000256" key="11">
    <source>
        <dbReference type="SAM" id="MobiDB-lite"/>
    </source>
</evidence>
<dbReference type="InterPro" id="IPR017907">
    <property type="entry name" value="Znf_RING_CS"/>
</dbReference>
<comment type="catalytic activity">
    <reaction evidence="1">
        <text>S-ubiquitinyl-[E2 ubiquitin-conjugating enzyme]-L-cysteine + [acceptor protein]-L-lysine = [E2 ubiquitin-conjugating enzyme]-L-cysteine + N(6)-ubiquitinyl-[acceptor protein]-L-lysine.</text>
        <dbReference type="EC" id="2.3.2.27"/>
    </reaction>
</comment>
<dbReference type="SUPFAM" id="SSF90229">
    <property type="entry name" value="CCCH zinc finger"/>
    <property type="match status" value="1"/>
</dbReference>
<evidence type="ECO:0000256" key="4">
    <source>
        <dbReference type="ARBA" id="ARBA00022679"/>
    </source>
</evidence>
<feature type="compositionally biased region" description="Basic and acidic residues" evidence="11">
    <location>
        <begin position="102"/>
        <end position="112"/>
    </location>
</feature>
<dbReference type="InterPro" id="IPR013083">
    <property type="entry name" value="Znf_RING/FYVE/PHD"/>
</dbReference>
<dbReference type="Pfam" id="PF13639">
    <property type="entry name" value="zf-RING_2"/>
    <property type="match status" value="1"/>
</dbReference>
<dbReference type="PROSITE" id="PS50103">
    <property type="entry name" value="ZF_C3H1"/>
    <property type="match status" value="3"/>
</dbReference>
<dbReference type="PANTHER" id="PTHR11224">
    <property type="entry name" value="MAKORIN-RELATED"/>
    <property type="match status" value="1"/>
</dbReference>
<name>A0A3B4ZLI5_9TELE</name>
<dbReference type="InterPro" id="IPR036855">
    <property type="entry name" value="Znf_CCCH_sf"/>
</dbReference>
<evidence type="ECO:0000256" key="1">
    <source>
        <dbReference type="ARBA" id="ARBA00000900"/>
    </source>
</evidence>
<keyword evidence="8" id="KW-0833">Ubl conjugation pathway</keyword>
<dbReference type="GO" id="GO:0061630">
    <property type="term" value="F:ubiquitin protein ligase activity"/>
    <property type="evidence" value="ECO:0007669"/>
    <property type="project" value="UniProtKB-EC"/>
</dbReference>
<feature type="compositionally biased region" description="Low complexity" evidence="11">
    <location>
        <begin position="142"/>
        <end position="171"/>
    </location>
</feature>
<feature type="domain" description="C3H1-type" evidence="13">
    <location>
        <begin position="9"/>
        <end position="31"/>
    </location>
</feature>
<feature type="compositionally biased region" description="Low complexity" evidence="11">
    <location>
        <begin position="73"/>
        <end position="86"/>
    </location>
</feature>
<sequence>MEPTRYGGICRRFLNGSCRFGLRCNYRHELPAVPSSQICKHFQKGGCWYGERCKYFHVLQPEVDTAAAGRRGSVPAVSSSSVAFAPPDRRGSEPAFLQSEEDGQHSRQECSRSEPMVNASNSQNTGHPTANIAEEPSQGTYTSSELAHSSRSESSSSEDGAAAAAASSTQAEETEAVLQSINVTCGICMDKVYEKTHRRNQVFGILPNCNHSFCLECIMTWRKTKDLGPDVVKSCPQCRVRSPFYVPSKYWVEGQAKENVIAAFKEKFSKKTCSYYTRYRCCPFKTECLYRHNKPAHPRSYQVNAVVLECTISFQHCLDALVGRFVIYVPPAFFFCSQYPTEDDNDYEDEGDFLDLRNFFIAVTLLGDDDDVFDFLFT</sequence>
<evidence type="ECO:0000256" key="5">
    <source>
        <dbReference type="ARBA" id="ARBA00022723"/>
    </source>
</evidence>
<evidence type="ECO:0000256" key="10">
    <source>
        <dbReference type="PROSITE-ProRule" id="PRU00723"/>
    </source>
</evidence>
<dbReference type="PROSITE" id="PS00518">
    <property type="entry name" value="ZF_RING_1"/>
    <property type="match status" value="1"/>
</dbReference>
<protein>
    <recommendedName>
        <fullName evidence="3">RING-type E3 ubiquitin transferase</fullName>
        <ecNumber evidence="3">2.3.2.27</ecNumber>
    </recommendedName>
</protein>
<feature type="domain" description="C3H1-type" evidence="13">
    <location>
        <begin position="34"/>
        <end position="60"/>
    </location>
</feature>
<evidence type="ECO:0000256" key="2">
    <source>
        <dbReference type="ARBA" id="ARBA00004906"/>
    </source>
</evidence>
<dbReference type="Ensembl" id="ENSSPAT00000009333.1">
    <property type="protein sequence ID" value="ENSSPAP00000009170.1"/>
    <property type="gene ID" value="ENSSPAG00000006842.1"/>
</dbReference>
<dbReference type="SMART" id="SM00184">
    <property type="entry name" value="RING"/>
    <property type="match status" value="1"/>
</dbReference>
<keyword evidence="6" id="KW-0677">Repeat</keyword>
<organism evidence="14">
    <name type="scientific">Stegastes partitus</name>
    <name type="common">bicolor damselfish</name>
    <dbReference type="NCBI Taxonomy" id="144197"/>
    <lineage>
        <taxon>Eukaryota</taxon>
        <taxon>Metazoa</taxon>
        <taxon>Chordata</taxon>
        <taxon>Craniata</taxon>
        <taxon>Vertebrata</taxon>
        <taxon>Euteleostomi</taxon>
        <taxon>Actinopterygii</taxon>
        <taxon>Neopterygii</taxon>
        <taxon>Teleostei</taxon>
        <taxon>Neoteleostei</taxon>
        <taxon>Acanthomorphata</taxon>
        <taxon>Ovalentaria</taxon>
        <taxon>Pomacentridae</taxon>
        <taxon>Stegastes</taxon>
    </lineage>
</organism>
<dbReference type="InterPro" id="IPR045072">
    <property type="entry name" value="MKRN-like"/>
</dbReference>
<dbReference type="InterPro" id="IPR001841">
    <property type="entry name" value="Znf_RING"/>
</dbReference>
<evidence type="ECO:0000256" key="3">
    <source>
        <dbReference type="ARBA" id="ARBA00012483"/>
    </source>
</evidence>